<evidence type="ECO:0000313" key="6">
    <source>
        <dbReference type="Ensembl" id="ENSOMYP00000049338.2"/>
    </source>
</evidence>
<dbReference type="CDD" id="cd00273">
    <property type="entry name" value="Chemokine_CXC"/>
    <property type="match status" value="1"/>
</dbReference>
<reference evidence="6" key="2">
    <citation type="submission" date="2025-08" db="UniProtKB">
        <authorList>
            <consortium name="Ensembl"/>
        </authorList>
    </citation>
    <scope>IDENTIFICATION</scope>
</reference>
<dbReference type="InterPro" id="IPR036048">
    <property type="entry name" value="Interleukin_8-like_sf"/>
</dbReference>
<dbReference type="Pfam" id="PF00048">
    <property type="entry name" value="IL8"/>
    <property type="match status" value="1"/>
</dbReference>
<evidence type="ECO:0000256" key="3">
    <source>
        <dbReference type="ARBA" id="ARBA00022514"/>
    </source>
</evidence>
<evidence type="ECO:0000259" key="5">
    <source>
        <dbReference type="SMART" id="SM00199"/>
    </source>
</evidence>
<dbReference type="GO" id="GO:0005615">
    <property type="term" value="C:extracellular space"/>
    <property type="evidence" value="ECO:0007669"/>
    <property type="project" value="UniProtKB-KW"/>
</dbReference>
<dbReference type="GO" id="GO:0008009">
    <property type="term" value="F:chemokine activity"/>
    <property type="evidence" value="ECO:0007669"/>
    <property type="project" value="InterPro"/>
</dbReference>
<feature type="domain" description="Chemokine interleukin-8-like" evidence="5">
    <location>
        <begin position="14"/>
        <end position="75"/>
    </location>
</feature>
<dbReference type="SUPFAM" id="SSF54117">
    <property type="entry name" value="Interleukin 8-like chemokines"/>
    <property type="match status" value="1"/>
</dbReference>
<evidence type="ECO:0000256" key="2">
    <source>
        <dbReference type="ARBA" id="ARBA00010665"/>
    </source>
</evidence>
<sequence>MFLCLTVVGCGPGLQRCVCIKKEARRTGRLISKIQFNAPSSSCNVVEIIATLKTSGQEVCLDVTAPWVRKILEEIKSTTRLPLKELTSFQHILLNDARLIIKLYFMKDVCSAQYCFGPTVVSK</sequence>
<evidence type="ECO:0000256" key="1">
    <source>
        <dbReference type="ARBA" id="ARBA00004613"/>
    </source>
</evidence>
<dbReference type="InterPro" id="IPR039809">
    <property type="entry name" value="Chemokine_b/g/d"/>
</dbReference>
<dbReference type="PRINTS" id="PR00437">
    <property type="entry name" value="SMALLCYTKCXC"/>
</dbReference>
<dbReference type="GO" id="GO:0006952">
    <property type="term" value="P:defense response"/>
    <property type="evidence" value="ECO:0007669"/>
    <property type="project" value="InterPro"/>
</dbReference>
<accession>A0A8C7VTF1</accession>
<dbReference type="GeneTree" id="ENSGT01030000234940"/>
<dbReference type="InterPro" id="IPR001811">
    <property type="entry name" value="Chemokine_IL8-like_dom"/>
</dbReference>
<name>A0A8C7VTF1_ONCMY</name>
<dbReference type="InterPro" id="IPR001089">
    <property type="entry name" value="Chemokine_CXC"/>
</dbReference>
<reference evidence="6" key="1">
    <citation type="submission" date="2020-07" db="EMBL/GenBank/DDBJ databases">
        <title>A long reads based de novo assembly of the rainbow trout Arlee double haploid line genome.</title>
        <authorList>
            <person name="Gao G."/>
            <person name="Palti Y."/>
        </authorList>
    </citation>
    <scope>NUCLEOTIDE SEQUENCE [LARGE SCALE GENOMIC DNA]</scope>
</reference>
<keyword evidence="4" id="KW-0964">Secreted</keyword>
<reference evidence="6" key="3">
    <citation type="submission" date="2025-09" db="UniProtKB">
        <authorList>
            <consortium name="Ensembl"/>
        </authorList>
    </citation>
    <scope>IDENTIFICATION</scope>
</reference>
<keyword evidence="7" id="KW-1185">Reference proteome</keyword>
<protein>
    <recommendedName>
        <fullName evidence="5">Chemokine interleukin-8-like domain-containing protein</fullName>
    </recommendedName>
</protein>
<dbReference type="InterPro" id="IPR033899">
    <property type="entry name" value="CXC_Chemokine_domain"/>
</dbReference>
<comment type="similarity">
    <text evidence="2">Belongs to the intercrine alpha (chemokine CxC) family.</text>
</comment>
<organism evidence="6 7">
    <name type="scientific">Oncorhynchus mykiss</name>
    <name type="common">Rainbow trout</name>
    <name type="synonym">Salmo gairdneri</name>
    <dbReference type="NCBI Taxonomy" id="8022"/>
    <lineage>
        <taxon>Eukaryota</taxon>
        <taxon>Metazoa</taxon>
        <taxon>Chordata</taxon>
        <taxon>Craniata</taxon>
        <taxon>Vertebrata</taxon>
        <taxon>Euteleostomi</taxon>
        <taxon>Actinopterygii</taxon>
        <taxon>Neopterygii</taxon>
        <taxon>Teleostei</taxon>
        <taxon>Protacanthopterygii</taxon>
        <taxon>Salmoniformes</taxon>
        <taxon>Salmonidae</taxon>
        <taxon>Salmoninae</taxon>
        <taxon>Oncorhynchus</taxon>
    </lineage>
</organism>
<dbReference type="Gene3D" id="2.40.50.40">
    <property type="match status" value="1"/>
</dbReference>
<keyword evidence="3" id="KW-0202">Cytokine</keyword>
<dbReference type="PRINTS" id="PR00436">
    <property type="entry name" value="INTERLEUKIN8"/>
</dbReference>
<evidence type="ECO:0000256" key="4">
    <source>
        <dbReference type="ARBA" id="ARBA00022525"/>
    </source>
</evidence>
<dbReference type="AlphaFoldDB" id="A0A8C7VTF1"/>
<proteinExistence type="inferred from homology"/>
<dbReference type="GO" id="GO:0006955">
    <property type="term" value="P:immune response"/>
    <property type="evidence" value="ECO:0007669"/>
    <property type="project" value="InterPro"/>
</dbReference>
<dbReference type="Ensembl" id="ENSOMYT00000053635.2">
    <property type="protein sequence ID" value="ENSOMYP00000049338.2"/>
    <property type="gene ID" value="ENSOMYG00000022432.2"/>
</dbReference>
<dbReference type="PANTHER" id="PTHR12015">
    <property type="entry name" value="SMALL INDUCIBLE CYTOKINE A"/>
    <property type="match status" value="1"/>
</dbReference>
<dbReference type="SMART" id="SM00199">
    <property type="entry name" value="SCY"/>
    <property type="match status" value="1"/>
</dbReference>
<dbReference type="PANTHER" id="PTHR12015:SF198">
    <property type="entry name" value="PLATELET BASIC PROTEIN"/>
    <property type="match status" value="1"/>
</dbReference>
<comment type="subcellular location">
    <subcellularLocation>
        <location evidence="1">Secreted</location>
    </subcellularLocation>
</comment>
<dbReference type="Proteomes" id="UP000694395">
    <property type="component" value="Chromosome 21"/>
</dbReference>
<evidence type="ECO:0000313" key="7">
    <source>
        <dbReference type="Proteomes" id="UP000694395"/>
    </source>
</evidence>